<dbReference type="HOGENOM" id="CLU_188503_0_0_3"/>
<dbReference type="EMBL" id="CP000554">
    <property type="protein sequence ID" value="ABM78807.1"/>
    <property type="molecule type" value="Genomic_DNA"/>
</dbReference>
<evidence type="ECO:0000313" key="3">
    <source>
        <dbReference type="Proteomes" id="UP000002274"/>
    </source>
</evidence>
<accession>A2CBE7</accession>
<feature type="transmembrane region" description="Helical" evidence="1">
    <location>
        <begin position="40"/>
        <end position="65"/>
    </location>
</feature>
<dbReference type="Proteomes" id="UP000002274">
    <property type="component" value="Chromosome"/>
</dbReference>
<proteinExistence type="predicted"/>
<protein>
    <submittedName>
        <fullName evidence="2">Uncharacterized protein</fullName>
    </submittedName>
</protein>
<dbReference type="AlphaFoldDB" id="A2CBE7"/>
<reference evidence="2 3" key="1">
    <citation type="journal article" date="2007" name="PLoS Genet.">
        <title>Patterns and implications of gene gain and loss in the evolution of Prochlorococcus.</title>
        <authorList>
            <person name="Kettler G.C."/>
            <person name="Martiny A.C."/>
            <person name="Huang K."/>
            <person name="Zucker J."/>
            <person name="Coleman M.L."/>
            <person name="Rodrigue S."/>
            <person name="Chen F."/>
            <person name="Lapidus A."/>
            <person name="Ferriera S."/>
            <person name="Johnson J."/>
            <person name="Steglich C."/>
            <person name="Church G.M."/>
            <person name="Richardson P."/>
            <person name="Chisholm S.W."/>
        </authorList>
    </citation>
    <scope>NUCLEOTIDE SEQUENCE [LARGE SCALE GENOMIC DNA]</scope>
    <source>
        <strain evidence="2 3">MIT 9303</strain>
    </source>
</reference>
<name>A2CBE7_PROM3</name>
<keyword evidence="1" id="KW-1133">Transmembrane helix</keyword>
<keyword evidence="1" id="KW-0472">Membrane</keyword>
<gene>
    <name evidence="2" type="ordered locus">P9303_20711</name>
</gene>
<evidence type="ECO:0000313" key="2">
    <source>
        <dbReference type="EMBL" id="ABM78807.1"/>
    </source>
</evidence>
<dbReference type="STRING" id="59922.P9303_20711"/>
<organism evidence="2 3">
    <name type="scientific">Prochlorococcus marinus (strain MIT 9303)</name>
    <dbReference type="NCBI Taxonomy" id="59922"/>
    <lineage>
        <taxon>Bacteria</taxon>
        <taxon>Bacillati</taxon>
        <taxon>Cyanobacteriota</taxon>
        <taxon>Cyanophyceae</taxon>
        <taxon>Synechococcales</taxon>
        <taxon>Prochlorococcaceae</taxon>
        <taxon>Prochlorococcus</taxon>
    </lineage>
</organism>
<dbReference type="KEGG" id="pmf:P9303_20711"/>
<sequence length="90" mass="10097">MLQAMPWWITLILLALMIFLWVSGRRNPDDVIGLLEQMLAIGLAMVVLFIGQNILLESIVLLIGLRLPAARQNQLGINRSQASKDVLMPF</sequence>
<evidence type="ECO:0000256" key="1">
    <source>
        <dbReference type="SAM" id="Phobius"/>
    </source>
</evidence>
<keyword evidence="1" id="KW-0812">Transmembrane</keyword>